<proteinExistence type="predicted"/>
<evidence type="ECO:0000313" key="2">
    <source>
        <dbReference type="Proteomes" id="UP000237344"/>
    </source>
</evidence>
<dbReference type="EMBL" id="POTC01000135">
    <property type="protein sequence ID" value="POF61127.1"/>
    <property type="molecule type" value="Genomic_DNA"/>
</dbReference>
<gene>
    <name evidence="1" type="ORF">KMAL_32610</name>
</gene>
<dbReference type="AlphaFoldDB" id="A0A2S3VX20"/>
<protein>
    <submittedName>
        <fullName evidence="1">Uncharacterized protein</fullName>
    </submittedName>
</protein>
<keyword evidence="2" id="KW-1185">Reference proteome</keyword>
<evidence type="ECO:0000313" key="1">
    <source>
        <dbReference type="EMBL" id="POF61127.1"/>
    </source>
</evidence>
<reference evidence="1 2" key="1">
    <citation type="submission" date="2018-01" db="EMBL/GenBank/DDBJ databases">
        <title>Draft Genome Sequence of Komagataeibacter maltaceti LMG 1529, a Vinegar Producing Acetic Acid Bacterium Isolated from Malt Vinegar Brewery Acetifiers.</title>
        <authorList>
            <person name="Zhang Q."/>
            <person name="Hollensteiner J."/>
            <person name="Poehlein A."/>
            <person name="Daniel R."/>
        </authorList>
    </citation>
    <scope>NUCLEOTIDE SEQUENCE [LARGE SCALE GENOMIC DNA]</scope>
    <source>
        <strain evidence="1 2">LMG 1529</strain>
    </source>
</reference>
<dbReference type="Proteomes" id="UP000237344">
    <property type="component" value="Unassembled WGS sequence"/>
</dbReference>
<sequence length="57" mass="6624">MPLWVMVDEVNYDILETSYTLEDRAARGQFSPAFSKQIVLAFRSMRDAQALRISKRT</sequence>
<comment type="caution">
    <text evidence="1">The sequence shown here is derived from an EMBL/GenBank/DDBJ whole genome shotgun (WGS) entry which is preliminary data.</text>
</comment>
<organism evidence="1 2">
    <name type="scientific">Novacetimonas maltaceti</name>
    <dbReference type="NCBI Taxonomy" id="1203393"/>
    <lineage>
        <taxon>Bacteria</taxon>
        <taxon>Pseudomonadati</taxon>
        <taxon>Pseudomonadota</taxon>
        <taxon>Alphaproteobacteria</taxon>
        <taxon>Acetobacterales</taxon>
        <taxon>Acetobacteraceae</taxon>
        <taxon>Novacetimonas</taxon>
    </lineage>
</organism>
<accession>A0A2S3VX20</accession>
<name>A0A2S3VX20_9PROT</name>